<gene>
    <name evidence="1" type="ORF">DSM106972_038490</name>
</gene>
<protein>
    <submittedName>
        <fullName evidence="1">Uncharacterized protein</fullName>
    </submittedName>
</protein>
<name>A0A433VG14_9CYAN</name>
<dbReference type="EMBL" id="RSCL01000009">
    <property type="protein sequence ID" value="RUT05028.1"/>
    <property type="molecule type" value="Genomic_DNA"/>
</dbReference>
<sequence length="104" mass="11291">MYQSMTSNFLIPKISFSVEPTTLQEGAQLFWNFNLSQPVPDNGLTVFVSLLEDTDPTGSDINFFVDGSTNITGFKPLVENGLVNTIPSPNLRTGGACTSRVYAP</sequence>
<accession>A0A433VG14</accession>
<evidence type="ECO:0000313" key="2">
    <source>
        <dbReference type="Proteomes" id="UP000271624"/>
    </source>
</evidence>
<dbReference type="Proteomes" id="UP000271624">
    <property type="component" value="Unassembled WGS sequence"/>
</dbReference>
<evidence type="ECO:0000313" key="1">
    <source>
        <dbReference type="EMBL" id="RUT05028.1"/>
    </source>
</evidence>
<dbReference type="AlphaFoldDB" id="A0A433VG14"/>
<comment type="caution">
    <text evidence="1">The sequence shown here is derived from an EMBL/GenBank/DDBJ whole genome shotgun (WGS) entry which is preliminary data.</text>
</comment>
<reference evidence="1" key="1">
    <citation type="submission" date="2018-12" db="EMBL/GenBank/DDBJ databases">
        <authorList>
            <person name="Will S."/>
            <person name="Neumann-Schaal M."/>
            <person name="Henke P."/>
        </authorList>
    </citation>
    <scope>NUCLEOTIDE SEQUENCE</scope>
    <source>
        <strain evidence="1">PCC 7102</strain>
    </source>
</reference>
<reference evidence="1" key="2">
    <citation type="journal article" date="2019" name="Genome Biol. Evol.">
        <title>Day and night: Metabolic profiles and evolutionary relationships of six axenic non-marine cyanobacteria.</title>
        <authorList>
            <person name="Will S.E."/>
            <person name="Henke P."/>
            <person name="Boedeker C."/>
            <person name="Huang S."/>
            <person name="Brinkmann H."/>
            <person name="Rohde M."/>
            <person name="Jarek M."/>
            <person name="Friedl T."/>
            <person name="Seufert S."/>
            <person name="Schumacher M."/>
            <person name="Overmann J."/>
            <person name="Neumann-Schaal M."/>
            <person name="Petersen J."/>
        </authorList>
    </citation>
    <scope>NUCLEOTIDE SEQUENCE [LARGE SCALE GENOMIC DNA]</scope>
    <source>
        <strain evidence="1">PCC 7102</strain>
    </source>
</reference>
<proteinExistence type="predicted"/>
<organism evidence="1 2">
    <name type="scientific">Dulcicalothrix desertica PCC 7102</name>
    <dbReference type="NCBI Taxonomy" id="232991"/>
    <lineage>
        <taxon>Bacteria</taxon>
        <taxon>Bacillati</taxon>
        <taxon>Cyanobacteriota</taxon>
        <taxon>Cyanophyceae</taxon>
        <taxon>Nostocales</taxon>
        <taxon>Calotrichaceae</taxon>
        <taxon>Dulcicalothrix</taxon>
    </lineage>
</organism>
<keyword evidence="2" id="KW-1185">Reference proteome</keyword>